<dbReference type="Proteomes" id="UP000241462">
    <property type="component" value="Unassembled WGS sequence"/>
</dbReference>
<dbReference type="AlphaFoldDB" id="A0A2T3A6J4"/>
<feature type="signal peptide" evidence="1">
    <location>
        <begin position="1"/>
        <end position="17"/>
    </location>
</feature>
<dbReference type="InParanoid" id="A0A2T3A6J4"/>
<feature type="chain" id="PRO_5015779965" evidence="1">
    <location>
        <begin position="18"/>
        <end position="110"/>
    </location>
</feature>
<reference evidence="2 3" key="1">
    <citation type="journal article" date="2018" name="Mycol. Prog.">
        <title>Coniella lustricola, a new species from submerged detritus.</title>
        <authorList>
            <person name="Raudabaugh D.B."/>
            <person name="Iturriaga T."/>
            <person name="Carver A."/>
            <person name="Mondo S."/>
            <person name="Pangilinan J."/>
            <person name="Lipzen A."/>
            <person name="He G."/>
            <person name="Amirebrahimi M."/>
            <person name="Grigoriev I.V."/>
            <person name="Miller A.N."/>
        </authorList>
    </citation>
    <scope>NUCLEOTIDE SEQUENCE [LARGE SCALE GENOMIC DNA]</scope>
    <source>
        <strain evidence="2 3">B22-T-1</strain>
    </source>
</reference>
<organism evidence="2 3">
    <name type="scientific">Coniella lustricola</name>
    <dbReference type="NCBI Taxonomy" id="2025994"/>
    <lineage>
        <taxon>Eukaryota</taxon>
        <taxon>Fungi</taxon>
        <taxon>Dikarya</taxon>
        <taxon>Ascomycota</taxon>
        <taxon>Pezizomycotina</taxon>
        <taxon>Sordariomycetes</taxon>
        <taxon>Sordariomycetidae</taxon>
        <taxon>Diaporthales</taxon>
        <taxon>Schizoparmaceae</taxon>
        <taxon>Coniella</taxon>
    </lineage>
</organism>
<name>A0A2T3A6J4_9PEZI</name>
<dbReference type="OrthoDB" id="5144659at2759"/>
<evidence type="ECO:0000313" key="2">
    <source>
        <dbReference type="EMBL" id="PSR83827.1"/>
    </source>
</evidence>
<keyword evidence="3" id="KW-1185">Reference proteome</keyword>
<keyword evidence="1" id="KW-0732">Signal</keyword>
<evidence type="ECO:0000256" key="1">
    <source>
        <dbReference type="SAM" id="SignalP"/>
    </source>
</evidence>
<sequence length="110" mass="11480">MKVTAAMVILCASLASAGVVKTPVFDNQVIPKEGADCALGVVTPQGCAYVFLLLPSFWISKVFCLGLFLRLGHQGRPGAFGHALAASATPRASEITAATTIVAFERRSCP</sequence>
<accession>A0A2T3A6J4</accession>
<evidence type="ECO:0000313" key="3">
    <source>
        <dbReference type="Proteomes" id="UP000241462"/>
    </source>
</evidence>
<dbReference type="EMBL" id="KZ678453">
    <property type="protein sequence ID" value="PSR83827.1"/>
    <property type="molecule type" value="Genomic_DNA"/>
</dbReference>
<proteinExistence type="predicted"/>
<gene>
    <name evidence="2" type="ORF">BD289DRAFT_483096</name>
</gene>
<protein>
    <submittedName>
        <fullName evidence="2">Uncharacterized protein</fullName>
    </submittedName>
</protein>